<gene>
    <name evidence="1" type="ORF">Vau01_030620</name>
</gene>
<proteinExistence type="predicted"/>
<organism evidence="1 2">
    <name type="scientific">Virgisporangium aurantiacum</name>
    <dbReference type="NCBI Taxonomy" id="175570"/>
    <lineage>
        <taxon>Bacteria</taxon>
        <taxon>Bacillati</taxon>
        <taxon>Actinomycetota</taxon>
        <taxon>Actinomycetes</taxon>
        <taxon>Micromonosporales</taxon>
        <taxon>Micromonosporaceae</taxon>
        <taxon>Virgisporangium</taxon>
    </lineage>
</organism>
<evidence type="ECO:0000313" key="1">
    <source>
        <dbReference type="EMBL" id="GIJ55546.1"/>
    </source>
</evidence>
<evidence type="ECO:0000313" key="2">
    <source>
        <dbReference type="Proteomes" id="UP000612585"/>
    </source>
</evidence>
<keyword evidence="2" id="KW-1185">Reference proteome</keyword>
<name>A0A8J3Z148_9ACTN</name>
<accession>A0A8J3Z148</accession>
<dbReference type="AlphaFoldDB" id="A0A8J3Z148"/>
<sequence>MSKALVAAYLGVDLAVVVPTKAGNPTVIRHHNRKIDRRRNRDLLINFAEEGTVQVVRVRAR</sequence>
<dbReference type="EMBL" id="BOPG01000019">
    <property type="protein sequence ID" value="GIJ55546.1"/>
    <property type="molecule type" value="Genomic_DNA"/>
</dbReference>
<reference evidence="1" key="1">
    <citation type="submission" date="2021-01" db="EMBL/GenBank/DDBJ databases">
        <title>Whole genome shotgun sequence of Virgisporangium aurantiacum NBRC 16421.</title>
        <authorList>
            <person name="Komaki H."/>
            <person name="Tamura T."/>
        </authorList>
    </citation>
    <scope>NUCLEOTIDE SEQUENCE</scope>
    <source>
        <strain evidence="1">NBRC 16421</strain>
    </source>
</reference>
<dbReference type="Proteomes" id="UP000612585">
    <property type="component" value="Unassembled WGS sequence"/>
</dbReference>
<protein>
    <submittedName>
        <fullName evidence="1">Uncharacterized protein</fullName>
    </submittedName>
</protein>
<comment type="caution">
    <text evidence="1">The sequence shown here is derived from an EMBL/GenBank/DDBJ whole genome shotgun (WGS) entry which is preliminary data.</text>
</comment>